<dbReference type="EMBL" id="QGDQ01000030">
    <property type="protein sequence ID" value="PWJ48455.1"/>
    <property type="molecule type" value="Genomic_DNA"/>
</dbReference>
<dbReference type="GO" id="GO:0006402">
    <property type="term" value="P:mRNA catabolic process"/>
    <property type="evidence" value="ECO:0007669"/>
    <property type="project" value="TreeGrafter"/>
</dbReference>
<protein>
    <submittedName>
        <fullName evidence="4">mRNA interferase MazF</fullName>
    </submittedName>
</protein>
<dbReference type="RefSeq" id="WP_109776046.1">
    <property type="nucleotide sequence ID" value="NZ_QGDQ01000030.1"/>
</dbReference>
<dbReference type="SUPFAM" id="SSF50118">
    <property type="entry name" value="Cell growth inhibitor/plasmid maintenance toxic component"/>
    <property type="match status" value="1"/>
</dbReference>
<comment type="caution">
    <text evidence="4">The sequence shown here is derived from an EMBL/GenBank/DDBJ whole genome shotgun (WGS) entry which is preliminary data.</text>
</comment>
<dbReference type="GO" id="GO:0004521">
    <property type="term" value="F:RNA endonuclease activity"/>
    <property type="evidence" value="ECO:0007669"/>
    <property type="project" value="TreeGrafter"/>
</dbReference>
<name>A0A315ZSB9_9ACTN</name>
<dbReference type="PANTHER" id="PTHR33988:SF2">
    <property type="entry name" value="ENDORIBONUCLEASE MAZF"/>
    <property type="match status" value="1"/>
</dbReference>
<reference evidence="4 5" key="1">
    <citation type="submission" date="2018-03" db="EMBL/GenBank/DDBJ databases">
        <title>Genomic Encyclopedia of Archaeal and Bacterial Type Strains, Phase II (KMG-II): from individual species to whole genera.</title>
        <authorList>
            <person name="Goeker M."/>
        </authorList>
    </citation>
    <scope>NUCLEOTIDE SEQUENCE [LARGE SCALE GENOMIC DNA]</scope>
    <source>
        <strain evidence="4 5">DSM 44889</strain>
    </source>
</reference>
<keyword evidence="2" id="KW-1277">Toxin-antitoxin system</keyword>
<accession>A0A315ZSB9</accession>
<dbReference type="Gene3D" id="2.30.30.110">
    <property type="match status" value="1"/>
</dbReference>
<evidence type="ECO:0000313" key="5">
    <source>
        <dbReference type="Proteomes" id="UP000245469"/>
    </source>
</evidence>
<dbReference type="Proteomes" id="UP000245469">
    <property type="component" value="Unassembled WGS sequence"/>
</dbReference>
<dbReference type="GO" id="GO:0003677">
    <property type="term" value="F:DNA binding"/>
    <property type="evidence" value="ECO:0007669"/>
    <property type="project" value="InterPro"/>
</dbReference>
<comment type="similarity">
    <text evidence="1">Belongs to the PemK/MazF family.</text>
</comment>
<dbReference type="Pfam" id="PF02452">
    <property type="entry name" value="PemK_toxin"/>
    <property type="match status" value="1"/>
</dbReference>
<evidence type="ECO:0000313" key="4">
    <source>
        <dbReference type="EMBL" id="PWJ48455.1"/>
    </source>
</evidence>
<keyword evidence="5" id="KW-1185">Reference proteome</keyword>
<organism evidence="4 5">
    <name type="scientific">Quadrisphaera granulorum</name>
    <dbReference type="NCBI Taxonomy" id="317664"/>
    <lineage>
        <taxon>Bacteria</taxon>
        <taxon>Bacillati</taxon>
        <taxon>Actinomycetota</taxon>
        <taxon>Actinomycetes</taxon>
        <taxon>Kineosporiales</taxon>
        <taxon>Kineosporiaceae</taxon>
        <taxon>Quadrisphaera</taxon>
    </lineage>
</organism>
<dbReference type="AlphaFoldDB" id="A0A315ZSB9"/>
<evidence type="ECO:0000256" key="1">
    <source>
        <dbReference type="ARBA" id="ARBA00007521"/>
    </source>
</evidence>
<dbReference type="InterPro" id="IPR011067">
    <property type="entry name" value="Plasmid_toxin/cell-grow_inhib"/>
</dbReference>
<dbReference type="GO" id="GO:0016075">
    <property type="term" value="P:rRNA catabolic process"/>
    <property type="evidence" value="ECO:0007669"/>
    <property type="project" value="TreeGrafter"/>
</dbReference>
<dbReference type="PANTHER" id="PTHR33988">
    <property type="entry name" value="ENDORIBONUCLEASE MAZF-RELATED"/>
    <property type="match status" value="1"/>
</dbReference>
<dbReference type="InterPro" id="IPR003477">
    <property type="entry name" value="PemK-like"/>
</dbReference>
<evidence type="ECO:0000256" key="2">
    <source>
        <dbReference type="ARBA" id="ARBA00022649"/>
    </source>
</evidence>
<feature type="region of interest" description="Disordered" evidence="3">
    <location>
        <begin position="1"/>
        <end position="21"/>
    </location>
</feature>
<gene>
    <name evidence="4" type="ORF">BXY45_13019</name>
</gene>
<proteinExistence type="inferred from homology"/>
<evidence type="ECO:0000256" key="3">
    <source>
        <dbReference type="SAM" id="MobiDB-lite"/>
    </source>
</evidence>
<sequence>MQRGEVYELATSPLSRGDHLQGRDQRERRLAVVVQSTALPLLSTVVVVPTSTTVFEAQWHVAIAMPDTTTYALCEQVSAVDPSRLGSFRGMTSYEELRDIDDALRLVQDL</sequence>